<evidence type="ECO:0000256" key="5">
    <source>
        <dbReference type="ARBA" id="ARBA00023288"/>
    </source>
</evidence>
<dbReference type="Proteomes" id="UP000242470">
    <property type="component" value="Unassembled WGS sequence"/>
</dbReference>
<keyword evidence="5 6" id="KW-0449">Lipoprotein</keyword>
<feature type="signal peptide" evidence="8">
    <location>
        <begin position="1"/>
        <end position="18"/>
    </location>
</feature>
<dbReference type="InterPro" id="IPR004872">
    <property type="entry name" value="Lipoprotein_NlpA"/>
</dbReference>
<dbReference type="PANTHER" id="PTHR30429:SF0">
    <property type="entry name" value="METHIONINE-BINDING LIPOPROTEIN METQ"/>
    <property type="match status" value="1"/>
</dbReference>
<evidence type="ECO:0000313" key="11">
    <source>
        <dbReference type="EMBL" id="PTH13130.1"/>
    </source>
</evidence>
<comment type="subcellular location">
    <subcellularLocation>
        <location evidence="1">Membrane</location>
        <topology evidence="1">Lipid-anchor</topology>
    </subcellularLocation>
</comment>
<evidence type="ECO:0000313" key="13">
    <source>
        <dbReference type="Proteomes" id="UP000242694"/>
    </source>
</evidence>
<keyword evidence="13" id="KW-1185">Reference proteome</keyword>
<comment type="caution">
    <text evidence="10">The sequence shown here is derived from an EMBL/GenBank/DDBJ whole genome shotgun (WGS) entry which is preliminary data.</text>
</comment>
<keyword evidence="4" id="KW-0564">Palmitate</keyword>
<dbReference type="GeneID" id="64982737"/>
<reference evidence="9" key="4">
    <citation type="submission" date="2023-07" db="EMBL/GenBank/DDBJ databases">
        <title>Evaluation of the beneficial properties of pineapple isolates.</title>
        <authorList>
            <person name="Adefiranye O."/>
        </authorList>
    </citation>
    <scope>NUCLEOTIDE SEQUENCE</scope>
    <source>
        <strain evidence="9">PAPLE_T1</strain>
    </source>
</reference>
<gene>
    <name evidence="11" type="ORF">BU607_09905</name>
    <name evidence="10" type="ORF">CD158_05430</name>
    <name evidence="9" type="ORF">QYH67_10030</name>
</gene>
<dbReference type="Proteomes" id="UP000242694">
    <property type="component" value="Unassembled WGS sequence"/>
</dbReference>
<dbReference type="AlphaFoldDB" id="A0AAP8TT72"/>
<accession>A0AAP8TT72</accession>
<comment type="similarity">
    <text evidence="6">Belongs to the nlpA lipoprotein family.</text>
</comment>
<dbReference type="RefSeq" id="WP_059106387.1">
    <property type="nucleotide sequence ID" value="NZ_AP024589.1"/>
</dbReference>
<evidence type="ECO:0000256" key="1">
    <source>
        <dbReference type="ARBA" id="ARBA00004635"/>
    </source>
</evidence>
<name>A0AAP8TT72_9STAP</name>
<keyword evidence="3" id="KW-0472">Membrane</keyword>
<dbReference type="Proteomes" id="UP001171687">
    <property type="component" value="Unassembled WGS sequence"/>
</dbReference>
<reference evidence="11 13" key="1">
    <citation type="journal article" date="2016" name="Front. Microbiol.">
        <title>Comprehensive Phylogenetic Analysis of Bovine Non-aureus Staphylococci Species Based on Whole-Genome Sequencing.</title>
        <authorList>
            <person name="Naushad S."/>
            <person name="Barkema H.W."/>
            <person name="Luby C."/>
            <person name="Condas L.A."/>
            <person name="Nobrega D.B."/>
            <person name="Carson D.A."/>
            <person name="De Buck J."/>
        </authorList>
    </citation>
    <scope>NUCLEOTIDE SEQUENCE [LARGE SCALE GENOMIC DNA]</scope>
    <source>
        <strain evidence="11 13">SNUC 993</strain>
    </source>
</reference>
<dbReference type="EMBL" id="PZDI01000067">
    <property type="protein sequence ID" value="PTH13130.1"/>
    <property type="molecule type" value="Genomic_DNA"/>
</dbReference>
<dbReference type="Pfam" id="PF03180">
    <property type="entry name" value="Lipoprotein_9"/>
    <property type="match status" value="1"/>
</dbReference>
<keyword evidence="2 8" id="KW-0732">Signal</keyword>
<evidence type="ECO:0000256" key="2">
    <source>
        <dbReference type="ARBA" id="ARBA00022729"/>
    </source>
</evidence>
<feature type="chain" id="PRO_5044711795" description="Lipoprotein" evidence="8">
    <location>
        <begin position="19"/>
        <end position="272"/>
    </location>
</feature>
<dbReference type="PANTHER" id="PTHR30429">
    <property type="entry name" value="D-METHIONINE-BINDING LIPOPROTEIN METQ"/>
    <property type="match status" value="1"/>
</dbReference>
<evidence type="ECO:0000256" key="7">
    <source>
        <dbReference type="PIRSR" id="PIRSR002854-1"/>
    </source>
</evidence>
<dbReference type="PIRSF" id="PIRSF002854">
    <property type="entry name" value="MetQ"/>
    <property type="match status" value="1"/>
</dbReference>
<dbReference type="EMBL" id="PPQW01000024">
    <property type="protein sequence ID" value="PNZ67718.1"/>
    <property type="molecule type" value="Genomic_DNA"/>
</dbReference>
<sequence>MKKILSLVVLFIVGVTLAACGNDGDSKENKTITVGASPAPHAEILEQAKPILEDKGYDLKIKTINDYTTPNKLLDKGELDANFFQHTPYLNTEKKDKNYKIEAAGDVHLEPMAVYSKKYKSLKDLPEGATVYVSNNPAEEGRFLKFFVDADLIKLKKGVKIQDAKFDDIVENKKDIKFNNKQSAEYLPKIYQNEDADAVIINSNFAIDQKLSPKKDSIVLEKAEDNPYSNLIAVKEGHKDDDSIKALVDALQSKEIKDYINKQYDGAVVPAK</sequence>
<reference evidence="10 12" key="2">
    <citation type="submission" date="2017-08" db="EMBL/GenBank/DDBJ databases">
        <title>Draft genome sequences of 64 type strains of genus Staph aureus.</title>
        <authorList>
            <person name="Cole K."/>
            <person name="Golubchik T."/>
            <person name="Russell J."/>
            <person name="Foster D."/>
            <person name="Llewelyn M."/>
            <person name="Wilson D."/>
            <person name="Crook D."/>
            <person name="Paul J."/>
        </authorList>
    </citation>
    <scope>NUCLEOTIDE SEQUENCE [LARGE SCALE GENOMIC DNA]</scope>
    <source>
        <strain evidence="10 12">NCTC 12101</strain>
    </source>
</reference>
<evidence type="ECO:0000256" key="8">
    <source>
        <dbReference type="SAM" id="SignalP"/>
    </source>
</evidence>
<evidence type="ECO:0000256" key="3">
    <source>
        <dbReference type="ARBA" id="ARBA00023136"/>
    </source>
</evidence>
<protein>
    <recommendedName>
        <fullName evidence="6">Lipoprotein</fullName>
    </recommendedName>
</protein>
<evidence type="ECO:0000313" key="10">
    <source>
        <dbReference type="EMBL" id="PNZ67718.1"/>
    </source>
</evidence>
<evidence type="ECO:0000313" key="12">
    <source>
        <dbReference type="Proteomes" id="UP000242470"/>
    </source>
</evidence>
<evidence type="ECO:0000256" key="4">
    <source>
        <dbReference type="ARBA" id="ARBA00023139"/>
    </source>
</evidence>
<dbReference type="Gene3D" id="3.40.190.10">
    <property type="entry name" value="Periplasmic binding protein-like II"/>
    <property type="match status" value="2"/>
</dbReference>
<evidence type="ECO:0000313" key="9">
    <source>
        <dbReference type="EMBL" id="MDN4533890.1"/>
    </source>
</evidence>
<reference evidence="11" key="3">
    <citation type="submission" date="2018-03" db="EMBL/GenBank/DDBJ databases">
        <authorList>
            <person name="Naushad S."/>
        </authorList>
    </citation>
    <scope>NUCLEOTIDE SEQUENCE</scope>
    <source>
        <strain evidence="11">SNUC 993</strain>
    </source>
</reference>
<dbReference type="GO" id="GO:0016020">
    <property type="term" value="C:membrane"/>
    <property type="evidence" value="ECO:0007669"/>
    <property type="project" value="UniProtKB-SubCell"/>
</dbReference>
<dbReference type="SUPFAM" id="SSF53850">
    <property type="entry name" value="Periplasmic binding protein-like II"/>
    <property type="match status" value="1"/>
</dbReference>
<dbReference type="PROSITE" id="PS51257">
    <property type="entry name" value="PROKAR_LIPOPROTEIN"/>
    <property type="match status" value="1"/>
</dbReference>
<organism evidence="10 12">
    <name type="scientific">Staphylococcus auricularis</name>
    <dbReference type="NCBI Taxonomy" id="29379"/>
    <lineage>
        <taxon>Bacteria</taxon>
        <taxon>Bacillati</taxon>
        <taxon>Bacillota</taxon>
        <taxon>Bacilli</taxon>
        <taxon>Bacillales</taxon>
        <taxon>Staphylococcaceae</taxon>
        <taxon>Staphylococcus</taxon>
    </lineage>
</organism>
<feature type="lipid moiety-binding region" description="S-diacylglycerol cysteine" evidence="7">
    <location>
        <position position="20"/>
    </location>
</feature>
<proteinExistence type="inferred from homology"/>
<evidence type="ECO:0000256" key="6">
    <source>
        <dbReference type="PIRNR" id="PIRNR002854"/>
    </source>
</evidence>
<dbReference type="EMBL" id="JAUHQC010000013">
    <property type="protein sequence ID" value="MDN4533890.1"/>
    <property type="molecule type" value="Genomic_DNA"/>
</dbReference>